<organism evidence="8 9">
    <name type="scientific">Microcaecilia unicolor</name>
    <dbReference type="NCBI Taxonomy" id="1415580"/>
    <lineage>
        <taxon>Eukaryota</taxon>
        <taxon>Metazoa</taxon>
        <taxon>Chordata</taxon>
        <taxon>Craniata</taxon>
        <taxon>Vertebrata</taxon>
        <taxon>Euteleostomi</taxon>
        <taxon>Amphibia</taxon>
        <taxon>Gymnophiona</taxon>
        <taxon>Siphonopidae</taxon>
        <taxon>Microcaecilia</taxon>
    </lineage>
</organism>
<dbReference type="PANTHER" id="PTHR16983">
    <property type="entry name" value="UPAR/LY6 DOMAIN-CONTAINING PROTEIN"/>
    <property type="match status" value="1"/>
</dbReference>
<reference evidence="9" key="1">
    <citation type="submission" date="2025-08" db="UniProtKB">
        <authorList>
            <consortium name="RefSeq"/>
        </authorList>
    </citation>
    <scope>IDENTIFICATION</scope>
</reference>
<evidence type="ECO:0000256" key="2">
    <source>
        <dbReference type="ARBA" id="ARBA00022475"/>
    </source>
</evidence>
<evidence type="ECO:0000256" key="6">
    <source>
        <dbReference type="SAM" id="SignalP"/>
    </source>
</evidence>
<dbReference type="InterPro" id="IPR035076">
    <property type="entry name" value="Toxin/TOLIP"/>
</dbReference>
<dbReference type="Proteomes" id="UP000515156">
    <property type="component" value="Chromosome 1"/>
</dbReference>
<dbReference type="SMART" id="SM00134">
    <property type="entry name" value="LU"/>
    <property type="match status" value="1"/>
</dbReference>
<feature type="chain" id="PRO_5028444791" evidence="6">
    <location>
        <begin position="21"/>
        <end position="123"/>
    </location>
</feature>
<dbReference type="GeneID" id="115460470"/>
<feature type="domain" description="UPAR/Ly6" evidence="7">
    <location>
        <begin position="21"/>
        <end position="102"/>
    </location>
</feature>
<dbReference type="FunCoup" id="A0A6P7WSC1">
    <property type="interactions" value="18"/>
</dbReference>
<dbReference type="FunFam" id="2.10.60.10:FF:000003">
    <property type="entry name" value="lymphocyte antigen 6E isoform X1"/>
    <property type="match status" value="1"/>
</dbReference>
<sequence length="123" mass="13199">MKTFLLSLLALALCLHTAHSLKCYSCTVEKNSDCKDYQECSPSEKYCQTGIYEYDSNIAIIKTCTDTCFPFSSQAGSARASVSCCQTDLCDHSRGRSAASVRISNLALVISVGFVGSLLGAGF</sequence>
<evidence type="ECO:0000256" key="5">
    <source>
        <dbReference type="ARBA" id="ARBA00023180"/>
    </source>
</evidence>
<evidence type="ECO:0000256" key="4">
    <source>
        <dbReference type="ARBA" id="ARBA00023136"/>
    </source>
</evidence>
<evidence type="ECO:0000313" key="8">
    <source>
        <dbReference type="Proteomes" id="UP000515156"/>
    </source>
</evidence>
<proteinExistence type="predicted"/>
<feature type="signal peptide" evidence="6">
    <location>
        <begin position="1"/>
        <end position="20"/>
    </location>
</feature>
<dbReference type="Pfam" id="PF00087">
    <property type="entry name" value="Toxin_TOLIP"/>
    <property type="match status" value="1"/>
</dbReference>
<gene>
    <name evidence="9" type="primary">LOC115460470</name>
</gene>
<dbReference type="RefSeq" id="XP_030046087.1">
    <property type="nucleotide sequence ID" value="XM_030190227.1"/>
</dbReference>
<evidence type="ECO:0000256" key="3">
    <source>
        <dbReference type="ARBA" id="ARBA00022729"/>
    </source>
</evidence>
<dbReference type="InterPro" id="IPR016054">
    <property type="entry name" value="LY6_UPA_recep-like"/>
</dbReference>
<dbReference type="SUPFAM" id="SSF57302">
    <property type="entry name" value="Snake toxin-like"/>
    <property type="match status" value="1"/>
</dbReference>
<name>A0A6P7WSC1_9AMPH</name>
<keyword evidence="8" id="KW-1185">Reference proteome</keyword>
<protein>
    <submittedName>
        <fullName evidence="9">Lymphocyte antigen 6E-like</fullName>
    </submittedName>
</protein>
<dbReference type="Gene3D" id="2.10.60.10">
    <property type="entry name" value="CD59"/>
    <property type="match status" value="1"/>
</dbReference>
<accession>A0A6P7WSC1</accession>
<keyword evidence="3 6" id="KW-0732">Signal</keyword>
<keyword evidence="5" id="KW-0325">Glycoprotein</keyword>
<evidence type="ECO:0000259" key="7">
    <source>
        <dbReference type="SMART" id="SM00134"/>
    </source>
</evidence>
<dbReference type="InParanoid" id="A0A6P7WSC1"/>
<keyword evidence="4" id="KW-0472">Membrane</keyword>
<comment type="subcellular location">
    <subcellularLocation>
        <location evidence="1">Cell membrane</location>
    </subcellularLocation>
</comment>
<dbReference type="InterPro" id="IPR051110">
    <property type="entry name" value="Ly-6/neurotoxin-like_GPI-ap"/>
</dbReference>
<evidence type="ECO:0000313" key="9">
    <source>
        <dbReference type="RefSeq" id="XP_030046087.1"/>
    </source>
</evidence>
<evidence type="ECO:0000256" key="1">
    <source>
        <dbReference type="ARBA" id="ARBA00004236"/>
    </source>
</evidence>
<dbReference type="PANTHER" id="PTHR16983:SF10">
    <property type="entry name" value="PROTEIN QUIVER"/>
    <property type="match status" value="1"/>
</dbReference>
<dbReference type="AlphaFoldDB" id="A0A6P7WSC1"/>
<dbReference type="KEGG" id="muo:115460470"/>
<dbReference type="InterPro" id="IPR045860">
    <property type="entry name" value="Snake_toxin-like_sf"/>
</dbReference>
<keyword evidence="2" id="KW-1003">Cell membrane</keyword>
<dbReference type="OrthoDB" id="5945173at2759"/>
<dbReference type="GO" id="GO:0005886">
    <property type="term" value="C:plasma membrane"/>
    <property type="evidence" value="ECO:0007669"/>
    <property type="project" value="UniProtKB-SubCell"/>
</dbReference>